<dbReference type="InterPro" id="IPR015422">
    <property type="entry name" value="PyrdxlP-dep_Trfase_small"/>
</dbReference>
<dbReference type="Proteomes" id="UP000199288">
    <property type="component" value="Unassembled WGS sequence"/>
</dbReference>
<dbReference type="GO" id="GO:0008483">
    <property type="term" value="F:transaminase activity"/>
    <property type="evidence" value="ECO:0007669"/>
    <property type="project" value="UniProtKB-KW"/>
</dbReference>
<dbReference type="InterPro" id="IPR005814">
    <property type="entry name" value="Aminotrans_3"/>
</dbReference>
<name>A0A1H4B3X3_9ACTO</name>
<dbReference type="SUPFAM" id="SSF53383">
    <property type="entry name" value="PLP-dependent transferases"/>
    <property type="match status" value="1"/>
</dbReference>
<dbReference type="GO" id="GO:0030170">
    <property type="term" value="F:pyridoxal phosphate binding"/>
    <property type="evidence" value="ECO:0007669"/>
    <property type="project" value="InterPro"/>
</dbReference>
<dbReference type="InterPro" id="IPR050103">
    <property type="entry name" value="Class-III_PLP-dep_AT"/>
</dbReference>
<dbReference type="GO" id="GO:0042802">
    <property type="term" value="F:identical protein binding"/>
    <property type="evidence" value="ECO:0007669"/>
    <property type="project" value="TreeGrafter"/>
</dbReference>
<dbReference type="NCBIfam" id="NF002874">
    <property type="entry name" value="PRK03244.1"/>
    <property type="match status" value="1"/>
</dbReference>
<dbReference type="PANTHER" id="PTHR11986:SF79">
    <property type="entry name" value="ACETYLORNITHINE AMINOTRANSFERASE, MITOCHONDRIAL"/>
    <property type="match status" value="1"/>
</dbReference>
<accession>A0A1H4B3X3</accession>
<comment type="cofactor">
    <cofactor evidence="1">
        <name>pyridoxal 5'-phosphate</name>
        <dbReference type="ChEBI" id="CHEBI:597326"/>
    </cofactor>
</comment>
<evidence type="ECO:0000313" key="9">
    <source>
        <dbReference type="Proteomes" id="UP000199288"/>
    </source>
</evidence>
<keyword evidence="3" id="KW-0028">Amino-acid biosynthesis</keyword>
<sequence length="384" mass="39895">MTWQEDYTEAFQQVFGTPLLNLVSGEGLIVRDDAGKDYLDLLGGIAVTCLGQNHPAITGAVTRQLQTLGHTSNFFTTPPQLALAAKLRTYLPGAKVFFANSGAEANEAALKLARKHRAGGGFVALDGSFHGRTMATLSVTSKAAYREPFAPLIEPVTFVPPEDIDALATAVTESTAALILEPIQGERGVVALSNDYLRAAREITAAAGALLIVDEIQSGTGRTGSFFAHSAAGITPDVVTLAKSLGGGIPIGAMLAVGEAGDLFAAGDHGTTFGGNPIACAAALAVIETIEEQDLMARCAEVGARWAAELAAIEGVAEVRGAGLLLGVAVADAPALQRELMEAGFITNAPNTETLRLAPSYLISDEQRAAFTSALRAALARRRR</sequence>
<evidence type="ECO:0000256" key="6">
    <source>
        <dbReference type="ARBA" id="ARBA00029440"/>
    </source>
</evidence>
<dbReference type="Gene3D" id="3.40.640.10">
    <property type="entry name" value="Type I PLP-dependent aspartate aminotransferase-like (Major domain)"/>
    <property type="match status" value="1"/>
</dbReference>
<dbReference type="GO" id="GO:0006526">
    <property type="term" value="P:L-arginine biosynthetic process"/>
    <property type="evidence" value="ECO:0007669"/>
    <property type="project" value="UniProtKB-ARBA"/>
</dbReference>
<dbReference type="InterPro" id="IPR015424">
    <property type="entry name" value="PyrdxlP-dep_Trfase"/>
</dbReference>
<evidence type="ECO:0000256" key="2">
    <source>
        <dbReference type="ARBA" id="ARBA00022576"/>
    </source>
</evidence>
<keyword evidence="9" id="KW-1185">Reference proteome</keyword>
<dbReference type="RefSeq" id="WP_092564633.1">
    <property type="nucleotide sequence ID" value="NZ_FNQV01000009.1"/>
</dbReference>
<dbReference type="Gene3D" id="3.90.1150.10">
    <property type="entry name" value="Aspartate Aminotransferase, domain 1"/>
    <property type="match status" value="1"/>
</dbReference>
<dbReference type="PROSITE" id="PS00600">
    <property type="entry name" value="AA_TRANSFER_CLASS_3"/>
    <property type="match status" value="1"/>
</dbReference>
<keyword evidence="4 8" id="KW-0808">Transferase</keyword>
<evidence type="ECO:0000313" key="8">
    <source>
        <dbReference type="EMBL" id="SEA42885.1"/>
    </source>
</evidence>
<dbReference type="Pfam" id="PF00202">
    <property type="entry name" value="Aminotran_3"/>
    <property type="match status" value="1"/>
</dbReference>
<dbReference type="PANTHER" id="PTHR11986">
    <property type="entry name" value="AMINOTRANSFERASE CLASS III"/>
    <property type="match status" value="1"/>
</dbReference>
<comment type="similarity">
    <text evidence="7">Belongs to the class-III pyridoxal-phosphate-dependent aminotransferase family.</text>
</comment>
<dbReference type="EMBL" id="FNQV01000009">
    <property type="protein sequence ID" value="SEA42885.1"/>
    <property type="molecule type" value="Genomic_DNA"/>
</dbReference>
<evidence type="ECO:0000256" key="7">
    <source>
        <dbReference type="RuleBase" id="RU003560"/>
    </source>
</evidence>
<organism evidence="8 9">
    <name type="scientific">Bowdeniella nasicola</name>
    <dbReference type="NCBI Taxonomy" id="208480"/>
    <lineage>
        <taxon>Bacteria</taxon>
        <taxon>Bacillati</taxon>
        <taxon>Actinomycetota</taxon>
        <taxon>Actinomycetes</taxon>
        <taxon>Actinomycetales</taxon>
        <taxon>Actinomycetaceae</taxon>
        <taxon>Bowdeniella</taxon>
    </lineage>
</organism>
<keyword evidence="5 7" id="KW-0663">Pyridoxal phosphate</keyword>
<gene>
    <name evidence="8" type="ORF">SAMN02910418_01561</name>
</gene>
<protein>
    <submittedName>
        <fullName evidence="8">Acetylornithine aminotransferase</fullName>
    </submittedName>
</protein>
<comment type="pathway">
    <text evidence="6">Amino-acid biosynthesis.</text>
</comment>
<evidence type="ECO:0000256" key="3">
    <source>
        <dbReference type="ARBA" id="ARBA00022605"/>
    </source>
</evidence>
<evidence type="ECO:0000256" key="1">
    <source>
        <dbReference type="ARBA" id="ARBA00001933"/>
    </source>
</evidence>
<evidence type="ECO:0000256" key="5">
    <source>
        <dbReference type="ARBA" id="ARBA00022898"/>
    </source>
</evidence>
<dbReference type="InterPro" id="IPR015421">
    <property type="entry name" value="PyrdxlP-dep_Trfase_major"/>
</dbReference>
<keyword evidence="2 8" id="KW-0032">Aminotransferase</keyword>
<proteinExistence type="inferred from homology"/>
<reference evidence="9" key="1">
    <citation type="submission" date="2016-10" db="EMBL/GenBank/DDBJ databases">
        <authorList>
            <person name="Varghese N."/>
            <person name="Submissions S."/>
        </authorList>
    </citation>
    <scope>NUCLEOTIDE SEQUENCE [LARGE SCALE GENOMIC DNA]</scope>
    <source>
        <strain evidence="9">KPR-1</strain>
    </source>
</reference>
<dbReference type="InterPro" id="IPR049704">
    <property type="entry name" value="Aminotrans_3_PPA_site"/>
</dbReference>
<dbReference type="PIRSF" id="PIRSF000521">
    <property type="entry name" value="Transaminase_4ab_Lys_Orn"/>
    <property type="match status" value="1"/>
</dbReference>
<dbReference type="CDD" id="cd00610">
    <property type="entry name" value="OAT_like"/>
    <property type="match status" value="1"/>
</dbReference>
<dbReference type="FunFam" id="3.40.640.10:FF:000004">
    <property type="entry name" value="Acetylornithine aminotransferase"/>
    <property type="match status" value="1"/>
</dbReference>
<dbReference type="OrthoDB" id="9801052at2"/>
<evidence type="ECO:0000256" key="4">
    <source>
        <dbReference type="ARBA" id="ARBA00022679"/>
    </source>
</evidence>
<dbReference type="InterPro" id="IPR004636">
    <property type="entry name" value="AcOrn/SuccOrn_fam"/>
</dbReference>
<dbReference type="AlphaFoldDB" id="A0A1H4B3X3"/>
<dbReference type="NCBIfam" id="TIGR00707">
    <property type="entry name" value="argD"/>
    <property type="match status" value="1"/>
</dbReference>